<accession>A0A366H352</accession>
<dbReference type="PROSITE" id="PS51257">
    <property type="entry name" value="PROKAR_LIPOPROTEIN"/>
    <property type="match status" value="1"/>
</dbReference>
<reference evidence="1 2" key="1">
    <citation type="submission" date="2018-06" db="EMBL/GenBank/DDBJ databases">
        <title>Genomic Encyclopedia of Type Strains, Phase IV (KMG-IV): sequencing the most valuable type-strain genomes for metagenomic binning, comparative biology and taxonomic classification.</title>
        <authorList>
            <person name="Goeker M."/>
        </authorList>
    </citation>
    <scope>NUCLEOTIDE SEQUENCE [LARGE SCALE GENOMIC DNA]</scope>
    <source>
        <strain evidence="1 2">DSM 25532</strain>
    </source>
</reference>
<keyword evidence="2" id="KW-1185">Reference proteome</keyword>
<dbReference type="EMBL" id="QNRR01000024">
    <property type="protein sequence ID" value="RBP35208.1"/>
    <property type="molecule type" value="Genomic_DNA"/>
</dbReference>
<name>A0A366H352_9BACT</name>
<dbReference type="Proteomes" id="UP000253426">
    <property type="component" value="Unassembled WGS sequence"/>
</dbReference>
<sequence length="125" mass="14114">MIRFLLHQGILSALVPLLALVTSCSKREASYESQFKHLITVHYPEGNSLVGFEEKKQKIDRDLRATKAGFVSGVLCGGNSVDFLSIDTDFDLVDEQRLIERYVENGWLPAETKVEYERDPNGDSH</sequence>
<evidence type="ECO:0000313" key="1">
    <source>
        <dbReference type="EMBL" id="RBP35208.1"/>
    </source>
</evidence>
<protein>
    <submittedName>
        <fullName evidence="1">Uncharacterized protein</fullName>
    </submittedName>
</protein>
<dbReference type="RefSeq" id="WP_113962417.1">
    <property type="nucleotide sequence ID" value="NZ_QNRR01000024.1"/>
</dbReference>
<organism evidence="1 2">
    <name type="scientific">Roseimicrobium gellanilyticum</name>
    <dbReference type="NCBI Taxonomy" id="748857"/>
    <lineage>
        <taxon>Bacteria</taxon>
        <taxon>Pseudomonadati</taxon>
        <taxon>Verrucomicrobiota</taxon>
        <taxon>Verrucomicrobiia</taxon>
        <taxon>Verrucomicrobiales</taxon>
        <taxon>Verrucomicrobiaceae</taxon>
        <taxon>Roseimicrobium</taxon>
    </lineage>
</organism>
<dbReference type="AlphaFoldDB" id="A0A366H352"/>
<comment type="caution">
    <text evidence="1">The sequence shown here is derived from an EMBL/GenBank/DDBJ whole genome shotgun (WGS) entry which is preliminary data.</text>
</comment>
<proteinExistence type="predicted"/>
<evidence type="ECO:0000313" key="2">
    <source>
        <dbReference type="Proteomes" id="UP000253426"/>
    </source>
</evidence>
<gene>
    <name evidence="1" type="ORF">DES53_1248</name>
</gene>